<dbReference type="Pfam" id="PF13424">
    <property type="entry name" value="TPR_12"/>
    <property type="match status" value="2"/>
</dbReference>
<keyword evidence="6" id="KW-1185">Reference proteome</keyword>
<protein>
    <submittedName>
        <fullName evidence="5">Uncharacterized protein</fullName>
    </submittedName>
</protein>
<dbReference type="InterPro" id="IPR052386">
    <property type="entry name" value="GPSM"/>
</dbReference>
<comment type="subcellular location">
    <subcellularLocation>
        <location evidence="1">Cytoplasm</location>
    </subcellularLocation>
</comment>
<feature type="repeat" description="TPR" evidence="4">
    <location>
        <begin position="176"/>
        <end position="209"/>
    </location>
</feature>
<reference evidence="5 6" key="1">
    <citation type="submission" date="2019-01" db="EMBL/GenBank/DDBJ databases">
        <authorList>
            <person name="Brito A."/>
        </authorList>
    </citation>
    <scope>NUCLEOTIDE SEQUENCE [LARGE SCALE GENOMIC DNA]</scope>
    <source>
        <strain evidence="5">1</strain>
    </source>
</reference>
<dbReference type="AlphaFoldDB" id="A0A563VL85"/>
<dbReference type="SUPFAM" id="SSF48452">
    <property type="entry name" value="TPR-like"/>
    <property type="match status" value="2"/>
</dbReference>
<gene>
    <name evidence="5" type="ORF">H1P_1380008</name>
</gene>
<dbReference type="InterPro" id="IPR011990">
    <property type="entry name" value="TPR-like_helical_dom_sf"/>
</dbReference>
<dbReference type="RefSeq" id="WP_144870107.1">
    <property type="nucleotide sequence ID" value="NZ_LR213890.1"/>
</dbReference>
<evidence type="ECO:0000256" key="4">
    <source>
        <dbReference type="PROSITE-ProRule" id="PRU00339"/>
    </source>
</evidence>
<dbReference type="PANTHER" id="PTHR45954">
    <property type="entry name" value="LD33695P"/>
    <property type="match status" value="1"/>
</dbReference>
<evidence type="ECO:0000256" key="1">
    <source>
        <dbReference type="ARBA" id="ARBA00004496"/>
    </source>
</evidence>
<name>A0A563VL85_9CYAN</name>
<keyword evidence="2" id="KW-0963">Cytoplasm</keyword>
<dbReference type="GO" id="GO:0005092">
    <property type="term" value="F:GDP-dissociation inhibitor activity"/>
    <property type="evidence" value="ECO:0007669"/>
    <property type="project" value="TreeGrafter"/>
</dbReference>
<evidence type="ECO:0000256" key="3">
    <source>
        <dbReference type="ARBA" id="ARBA00022737"/>
    </source>
</evidence>
<dbReference type="Gene3D" id="1.25.40.10">
    <property type="entry name" value="Tetratricopeptide repeat domain"/>
    <property type="match status" value="1"/>
</dbReference>
<dbReference type="EMBL" id="CAACVJ010000044">
    <property type="protein sequence ID" value="VEP12181.1"/>
    <property type="molecule type" value="Genomic_DNA"/>
</dbReference>
<dbReference type="GO" id="GO:0005938">
    <property type="term" value="C:cell cortex"/>
    <property type="evidence" value="ECO:0007669"/>
    <property type="project" value="TreeGrafter"/>
</dbReference>
<dbReference type="SMART" id="SM00028">
    <property type="entry name" value="TPR"/>
    <property type="match status" value="5"/>
</dbReference>
<evidence type="ECO:0000313" key="6">
    <source>
        <dbReference type="Proteomes" id="UP000320055"/>
    </source>
</evidence>
<keyword evidence="4" id="KW-0802">TPR repeat</keyword>
<evidence type="ECO:0000256" key="2">
    <source>
        <dbReference type="ARBA" id="ARBA00022490"/>
    </source>
</evidence>
<dbReference type="Pfam" id="PF13176">
    <property type="entry name" value="TPR_7"/>
    <property type="match status" value="1"/>
</dbReference>
<dbReference type="Proteomes" id="UP000320055">
    <property type="component" value="Unassembled WGS sequence"/>
</dbReference>
<dbReference type="OrthoDB" id="478269at2"/>
<accession>A0A563VL85</accession>
<dbReference type="PANTHER" id="PTHR45954:SF1">
    <property type="entry name" value="LD33695P"/>
    <property type="match status" value="1"/>
</dbReference>
<evidence type="ECO:0000313" key="5">
    <source>
        <dbReference type="EMBL" id="VEP12181.1"/>
    </source>
</evidence>
<feature type="repeat" description="TPR" evidence="4">
    <location>
        <begin position="296"/>
        <end position="329"/>
    </location>
</feature>
<keyword evidence="3" id="KW-0677">Repeat</keyword>
<dbReference type="GO" id="GO:0001965">
    <property type="term" value="F:G-protein alpha-subunit binding"/>
    <property type="evidence" value="ECO:0007669"/>
    <property type="project" value="TreeGrafter"/>
</dbReference>
<proteinExistence type="predicted"/>
<dbReference type="PROSITE" id="PS50005">
    <property type="entry name" value="TPR"/>
    <property type="match status" value="2"/>
</dbReference>
<dbReference type="InterPro" id="IPR019734">
    <property type="entry name" value="TPR_rpt"/>
</dbReference>
<sequence length="332" mass="38499">MINQIEFNFQQQKLEQDKILPPGNLVLAKLNIDPADIKSIKPRKKRRQYRAVINWLTKYKSKVDASNLENVRGYLEAFYHLCEVEVWQKVSQLLSISLSLSTNQEWHNDLGTWGYYQEQIELYNQLLGKVDSTIDAFCCNNLGNAHRALGKYEEAIGYHQQHFYLAEQNDDFQGVENALQNLGNVYMSLGDYGRSIEYHQQSLIIAQEIKDRLGQGTILGNLGNNYYYLSEYQRAIDYHQQSWSIFQEVGDRYGEGAALGNLGSVYLLLGNTNRAITYQQKSLEIAREIQDRRWEAQTLGNLGNIYFRQHKYDRAIEFYQQDLAIAIANIEP</sequence>
<organism evidence="5 6">
    <name type="scientific">Hyella patelloides LEGE 07179</name>
    <dbReference type="NCBI Taxonomy" id="945734"/>
    <lineage>
        <taxon>Bacteria</taxon>
        <taxon>Bacillati</taxon>
        <taxon>Cyanobacteriota</taxon>
        <taxon>Cyanophyceae</taxon>
        <taxon>Pleurocapsales</taxon>
        <taxon>Hyellaceae</taxon>
        <taxon>Hyella</taxon>
    </lineage>
</organism>